<keyword evidence="1" id="KW-0472">Membrane</keyword>
<keyword evidence="1" id="KW-0812">Transmembrane</keyword>
<keyword evidence="4" id="KW-1185">Reference proteome</keyword>
<dbReference type="PROSITE" id="PS51257">
    <property type="entry name" value="PROKAR_LIPOPROTEIN"/>
    <property type="match status" value="1"/>
</dbReference>
<keyword evidence="1" id="KW-1133">Transmembrane helix</keyword>
<dbReference type="RefSeq" id="WP_054581936.1">
    <property type="nucleotide sequence ID" value="NZ_CP012808.1"/>
</dbReference>
<reference evidence="3 4" key="1">
    <citation type="journal article" date="2015" name="Int. J. Syst. Evol. Microbiol.">
        <title>Acinetobacter equi sp. nov. isolated from horse faeces.</title>
        <authorList>
            <person name="Poppel M.T."/>
            <person name="Skiebe E."/>
            <person name="Laue M."/>
            <person name="Bergmann H."/>
            <person name="Ebersberger I."/>
            <person name="Garn T."/>
            <person name="Fruth A."/>
            <person name="Baumgardt S."/>
            <person name="Busse H.J."/>
            <person name="Wilharm G."/>
        </authorList>
    </citation>
    <scope>NUCLEOTIDE SEQUENCE [LARGE SCALE GENOMIC DNA]</scope>
    <source>
        <strain evidence="3 4">114</strain>
    </source>
</reference>
<protein>
    <recommendedName>
        <fullName evidence="5">DUF4349 domain-containing protein</fullName>
    </recommendedName>
</protein>
<evidence type="ECO:0000313" key="4">
    <source>
        <dbReference type="Proteomes" id="UP000064939"/>
    </source>
</evidence>
<keyword evidence="2" id="KW-0732">Signal</keyword>
<dbReference type="KEGG" id="aei:AOY20_11180"/>
<dbReference type="EMBL" id="CP012808">
    <property type="protein sequence ID" value="ALH96048.1"/>
    <property type="molecule type" value="Genomic_DNA"/>
</dbReference>
<evidence type="ECO:0000313" key="3">
    <source>
        <dbReference type="EMBL" id="ALH96048.1"/>
    </source>
</evidence>
<dbReference type="STRING" id="1324350.AOY20_11180"/>
<evidence type="ECO:0008006" key="5">
    <source>
        <dbReference type="Google" id="ProtNLM"/>
    </source>
</evidence>
<feature type="transmembrane region" description="Helical" evidence="1">
    <location>
        <begin position="264"/>
        <end position="285"/>
    </location>
</feature>
<feature type="chain" id="PRO_5006039431" description="DUF4349 domain-containing protein" evidence="2">
    <location>
        <begin position="27"/>
        <end position="296"/>
    </location>
</feature>
<evidence type="ECO:0000256" key="2">
    <source>
        <dbReference type="SAM" id="SignalP"/>
    </source>
</evidence>
<accession>A0A0N9VFF9</accession>
<dbReference type="AlphaFoldDB" id="A0A0N9VFF9"/>
<gene>
    <name evidence="3" type="ORF">AOY20_11180</name>
</gene>
<organism evidence="3 4">
    <name type="scientific">Acinetobacter equi</name>
    <dbReference type="NCBI Taxonomy" id="1324350"/>
    <lineage>
        <taxon>Bacteria</taxon>
        <taxon>Pseudomonadati</taxon>
        <taxon>Pseudomonadota</taxon>
        <taxon>Gammaproteobacteria</taxon>
        <taxon>Moraxellales</taxon>
        <taxon>Moraxellaceae</taxon>
        <taxon>Acinetobacter</taxon>
    </lineage>
</organism>
<proteinExistence type="predicted"/>
<evidence type="ECO:0000256" key="1">
    <source>
        <dbReference type="SAM" id="Phobius"/>
    </source>
</evidence>
<dbReference type="Proteomes" id="UP000064939">
    <property type="component" value="Chromosome"/>
</dbReference>
<name>A0A0N9VFF9_9GAMM</name>
<feature type="signal peptide" evidence="2">
    <location>
        <begin position="1"/>
        <end position="26"/>
    </location>
</feature>
<dbReference type="OrthoDB" id="6712586at2"/>
<sequence>MKIKSKVLVLCLSSFLLISCSKKEVANELDYNEPSVDTSQIVAEEPTVQQSSNEPTKPDYILSTDVSLEEKARRMVREASVQFIANDVVKTALAIDKMTFEAGGFVEKKNIDFHVLDVKSQSIADGKIKIFEKVNPVAMITVRIPSEKAAVFVNQLLPLMTFLNQQQYKAKRYELQLLEEKISQSQTIPSNTKNLQLSEIARLTQMEVQDRVRFSTINIYISQPAMIRERIDVDVDAVARLNGDQFFTRAWSGIQSGWQFILDLLVILLTIWPLYIAMFIAYFAFKFLNKLFKKLN</sequence>